<name>A0AA86NLA0_9EUKA</name>
<keyword evidence="3" id="KW-1185">Reference proteome</keyword>
<sequence>MQNKLYQQMYALPSLCTQILRKISNARFVILKYKSILECQTLLIGTPVPVKATNVPSIISYEQMQQNLRFNPLIINEEIFPFDSYVDEYILLFNPQNNVQHALVKYFEGEELLIIIAFNSEQRMLQDMQKITQFWQQYELIPKIHQQYQCCDMLITFSEGVATVNHKTLQYVHRIDTDPKNALLFVLIDPDTPDFEFILQELVAISKRFSNIHVVLELNVQDQCIKNFLKTYWITHLNLVKKVNNEIQSKFQAVFVYQNHKVVFSSTDEINLFIIQNADSQVKQVDEDRHFLLFDNCTILFGHLITQPLKQRRFNFFCFCFLLKEFYTRYEKELESLSIHANIMVFVYQENYSNQRFQVIRDDKFFENVRTMMGGGRRQFNFLYDEIGNLIEEQGTVEFIVKYVREKAEESDEFVDL</sequence>
<gene>
    <name evidence="2" type="ORF">HINF_LOCUS52233</name>
    <name evidence="1" type="ORF">HINF_LOCUS8839</name>
</gene>
<organism evidence="1">
    <name type="scientific">Hexamita inflata</name>
    <dbReference type="NCBI Taxonomy" id="28002"/>
    <lineage>
        <taxon>Eukaryota</taxon>
        <taxon>Metamonada</taxon>
        <taxon>Diplomonadida</taxon>
        <taxon>Hexamitidae</taxon>
        <taxon>Hexamitinae</taxon>
        <taxon>Hexamita</taxon>
    </lineage>
</organism>
<evidence type="ECO:0000313" key="2">
    <source>
        <dbReference type="EMBL" id="CAL6066254.1"/>
    </source>
</evidence>
<reference evidence="1" key="1">
    <citation type="submission" date="2023-06" db="EMBL/GenBank/DDBJ databases">
        <authorList>
            <person name="Kurt Z."/>
        </authorList>
    </citation>
    <scope>NUCLEOTIDE SEQUENCE</scope>
</reference>
<dbReference type="EMBL" id="CAXDID020000259">
    <property type="protein sequence ID" value="CAL6066254.1"/>
    <property type="molecule type" value="Genomic_DNA"/>
</dbReference>
<proteinExistence type="predicted"/>
<accession>A0AA86NLA0</accession>
<reference evidence="2 3" key="2">
    <citation type="submission" date="2024-07" db="EMBL/GenBank/DDBJ databases">
        <authorList>
            <person name="Akdeniz Z."/>
        </authorList>
    </citation>
    <scope>NUCLEOTIDE SEQUENCE [LARGE SCALE GENOMIC DNA]</scope>
</reference>
<dbReference type="EMBL" id="CATOUU010000217">
    <property type="protein sequence ID" value="CAI9921194.1"/>
    <property type="molecule type" value="Genomic_DNA"/>
</dbReference>
<evidence type="ECO:0000313" key="3">
    <source>
        <dbReference type="Proteomes" id="UP001642409"/>
    </source>
</evidence>
<dbReference type="AlphaFoldDB" id="A0AA86NLA0"/>
<dbReference type="Proteomes" id="UP001642409">
    <property type="component" value="Unassembled WGS sequence"/>
</dbReference>
<evidence type="ECO:0000313" key="1">
    <source>
        <dbReference type="EMBL" id="CAI9921194.1"/>
    </source>
</evidence>
<comment type="caution">
    <text evidence="1">The sequence shown here is derived from an EMBL/GenBank/DDBJ whole genome shotgun (WGS) entry which is preliminary data.</text>
</comment>
<protein>
    <submittedName>
        <fullName evidence="1">Uncharacterized protein</fullName>
    </submittedName>
</protein>